<dbReference type="Gene3D" id="3.40.50.720">
    <property type="entry name" value="NAD(P)-binding Rossmann-like Domain"/>
    <property type="match status" value="1"/>
</dbReference>
<evidence type="ECO:0000256" key="1">
    <source>
        <dbReference type="ARBA" id="ARBA00006484"/>
    </source>
</evidence>
<sequence>MFAVSTGLRAAAQSAVRAVRCTAPEAKLITGFTALASRAGMRAVASAVRRPYSTTGQAAIIPAPAMAPPAFSLAGKLVLLTGAARGLGLVMGQAIVASGADLAMVDLNKEDAETQAQLMVESFQAKYPDQRVPRVTAHYANVADESSVDACIQEVLAAQAEQASVNGESVTADDITINGLVTSAGFVENVPAVDYPPARMRALWAVNVDGTYLFAAAVARHLQERQATAATLAAAASASATATAELTITPPASMVLVGSMSGAVVNVPQPQAPYNASKAAVRQLAASLAVEWAPAGIRVNCLSPGYMQTPLTQAILAKQPALRQQWTNGVPQGRLGVPQDLAGPVVFLLSDAAQYVTGADLRVDGGYTII</sequence>
<dbReference type="InterPro" id="IPR002347">
    <property type="entry name" value="SDR_fam"/>
</dbReference>
<accession>A0ABP0CYB9</accession>
<evidence type="ECO:0000256" key="3">
    <source>
        <dbReference type="ARBA" id="ARBA00023002"/>
    </source>
</evidence>
<reference evidence="4 5" key="1">
    <citation type="submission" date="2024-01" db="EMBL/GenBank/DDBJ databases">
        <authorList>
            <person name="Allen C."/>
            <person name="Tagirdzhanova G."/>
        </authorList>
    </citation>
    <scope>NUCLEOTIDE SEQUENCE [LARGE SCALE GENOMIC DNA]</scope>
</reference>
<dbReference type="PROSITE" id="PS00061">
    <property type="entry name" value="ADH_SHORT"/>
    <property type="match status" value="1"/>
</dbReference>
<gene>
    <name evidence="4" type="ORF">SCUCBS95973_009827</name>
</gene>
<dbReference type="Proteomes" id="UP001642405">
    <property type="component" value="Unassembled WGS sequence"/>
</dbReference>
<dbReference type="Pfam" id="PF13561">
    <property type="entry name" value="adh_short_C2"/>
    <property type="match status" value="1"/>
</dbReference>
<proteinExistence type="inferred from homology"/>
<comment type="caution">
    <text evidence="4">The sequence shown here is derived from an EMBL/GenBank/DDBJ whole genome shotgun (WGS) entry which is preliminary data.</text>
</comment>
<comment type="similarity">
    <text evidence="1">Belongs to the short-chain dehydrogenases/reductases (SDR) family.</text>
</comment>
<dbReference type="PANTHER" id="PTHR43008:SF14">
    <property type="entry name" value="DEHYDROGENASE ARBD, PUTATIVE-RELATED"/>
    <property type="match status" value="1"/>
</dbReference>
<evidence type="ECO:0008006" key="6">
    <source>
        <dbReference type="Google" id="ProtNLM"/>
    </source>
</evidence>
<dbReference type="PRINTS" id="PR00081">
    <property type="entry name" value="GDHRDH"/>
</dbReference>
<protein>
    <recommendedName>
        <fullName evidence="6">D-arabinitol 2-dehydrogenase</fullName>
    </recommendedName>
</protein>
<keyword evidence="5" id="KW-1185">Reference proteome</keyword>
<keyword evidence="3" id="KW-0560">Oxidoreductase</keyword>
<dbReference type="EMBL" id="CAWUHB010000134">
    <property type="protein sequence ID" value="CAK7237083.1"/>
    <property type="molecule type" value="Genomic_DNA"/>
</dbReference>
<evidence type="ECO:0000313" key="4">
    <source>
        <dbReference type="EMBL" id="CAK7237083.1"/>
    </source>
</evidence>
<dbReference type="PANTHER" id="PTHR43008">
    <property type="entry name" value="BENZIL REDUCTASE"/>
    <property type="match status" value="1"/>
</dbReference>
<dbReference type="SUPFAM" id="SSF51735">
    <property type="entry name" value="NAD(P)-binding Rossmann-fold domains"/>
    <property type="match status" value="1"/>
</dbReference>
<dbReference type="InterPro" id="IPR020904">
    <property type="entry name" value="Sc_DH/Rdtase_CS"/>
</dbReference>
<name>A0ABP0CYB9_9PEZI</name>
<evidence type="ECO:0000256" key="2">
    <source>
        <dbReference type="ARBA" id="ARBA00022857"/>
    </source>
</evidence>
<dbReference type="InterPro" id="IPR036291">
    <property type="entry name" value="NAD(P)-bd_dom_sf"/>
</dbReference>
<dbReference type="Pfam" id="PF00106">
    <property type="entry name" value="adh_short"/>
    <property type="match status" value="1"/>
</dbReference>
<organism evidence="4 5">
    <name type="scientific">Sporothrix curviconia</name>
    <dbReference type="NCBI Taxonomy" id="1260050"/>
    <lineage>
        <taxon>Eukaryota</taxon>
        <taxon>Fungi</taxon>
        <taxon>Dikarya</taxon>
        <taxon>Ascomycota</taxon>
        <taxon>Pezizomycotina</taxon>
        <taxon>Sordariomycetes</taxon>
        <taxon>Sordariomycetidae</taxon>
        <taxon>Ophiostomatales</taxon>
        <taxon>Ophiostomataceae</taxon>
        <taxon>Sporothrix</taxon>
    </lineage>
</organism>
<evidence type="ECO:0000313" key="5">
    <source>
        <dbReference type="Proteomes" id="UP001642405"/>
    </source>
</evidence>
<keyword evidence="2" id="KW-0521">NADP</keyword>